<name>A0AAF0WJ75_DAUCS</name>
<dbReference type="SUPFAM" id="SSF52047">
    <property type="entry name" value="RNI-like"/>
    <property type="match status" value="1"/>
</dbReference>
<organism evidence="3 4">
    <name type="scientific">Daucus carota subsp. sativus</name>
    <name type="common">Carrot</name>
    <dbReference type="NCBI Taxonomy" id="79200"/>
    <lineage>
        <taxon>Eukaryota</taxon>
        <taxon>Viridiplantae</taxon>
        <taxon>Streptophyta</taxon>
        <taxon>Embryophyta</taxon>
        <taxon>Tracheophyta</taxon>
        <taxon>Spermatophyta</taxon>
        <taxon>Magnoliopsida</taxon>
        <taxon>eudicotyledons</taxon>
        <taxon>Gunneridae</taxon>
        <taxon>Pentapetalae</taxon>
        <taxon>asterids</taxon>
        <taxon>campanulids</taxon>
        <taxon>Apiales</taxon>
        <taxon>Apiaceae</taxon>
        <taxon>Apioideae</taxon>
        <taxon>Scandiceae</taxon>
        <taxon>Daucinae</taxon>
        <taxon>Daucus</taxon>
        <taxon>Daucus sect. Daucus</taxon>
    </lineage>
</organism>
<feature type="domain" description="Disease resistance protein At4g27190-like leucine-rich repeats" evidence="2">
    <location>
        <begin position="105"/>
        <end position="188"/>
    </location>
</feature>
<feature type="domain" description="Disease resistance protein At4g27190-like leucine-rich repeats" evidence="2">
    <location>
        <begin position="204"/>
        <end position="256"/>
    </location>
</feature>
<dbReference type="PANTHER" id="PTHR33463:SF204">
    <property type="entry name" value="NB-ARC DOMAIN-CONTAINING PROTEIN"/>
    <property type="match status" value="1"/>
</dbReference>
<evidence type="ECO:0000259" key="2">
    <source>
        <dbReference type="Pfam" id="PF23247"/>
    </source>
</evidence>
<dbReference type="InterPro" id="IPR032675">
    <property type="entry name" value="LRR_dom_sf"/>
</dbReference>
<keyword evidence="1" id="KW-0611">Plant defense</keyword>
<dbReference type="PANTHER" id="PTHR33463">
    <property type="entry name" value="NB-ARC DOMAIN-CONTAINING PROTEIN-RELATED"/>
    <property type="match status" value="1"/>
</dbReference>
<dbReference type="Proteomes" id="UP000077755">
    <property type="component" value="Chromosome 3"/>
</dbReference>
<evidence type="ECO:0000313" key="3">
    <source>
        <dbReference type="EMBL" id="WOG90664.1"/>
    </source>
</evidence>
<dbReference type="InterPro" id="IPR057135">
    <property type="entry name" value="At4g27190-like_LRR"/>
</dbReference>
<accession>A0AAF0WJ75</accession>
<protein>
    <recommendedName>
        <fullName evidence="2">Disease resistance protein At4g27190-like leucine-rich repeats domain-containing protein</fullName>
    </recommendedName>
</protein>
<sequence length="308" mass="35076">MFSNLREFHLFVGEPPANNRSMNLSPVSVTKSIKLVNHDLVEGYQTLFQKAEEVILYETDFPGSSIGIRDTKEFINLRYMQIENCKAMEYLARISSPQGEIQESLQRSTPFSNLIKLEIKCCLSLKYLFCDSIARCLLLLEELHIRDCPLMEEVVREEGKSDGNIINMSKLRKMSLIKLPRLVHFYKDKIPYAQIQPLFDRMVAFPSLEMLDISGLEDITDIWGDNHDNASSFSQLKTLKVKFCNKLKNVIPPATLRSSLTSEVDTHGSHTDLLCSLQLSDLPSLTSFWGEASGEANSHKVYLYLIAK</sequence>
<evidence type="ECO:0000256" key="1">
    <source>
        <dbReference type="ARBA" id="ARBA00022821"/>
    </source>
</evidence>
<dbReference type="EMBL" id="CP093345">
    <property type="protein sequence ID" value="WOG90664.1"/>
    <property type="molecule type" value="Genomic_DNA"/>
</dbReference>
<dbReference type="InterPro" id="IPR050905">
    <property type="entry name" value="Plant_NBS-LRR"/>
</dbReference>
<dbReference type="Gene3D" id="3.80.10.10">
    <property type="entry name" value="Ribonuclease Inhibitor"/>
    <property type="match status" value="1"/>
</dbReference>
<gene>
    <name evidence="3" type="ORF">DCAR_0309908</name>
</gene>
<proteinExistence type="predicted"/>
<reference evidence="3" key="2">
    <citation type="submission" date="2022-03" db="EMBL/GenBank/DDBJ databases">
        <title>Draft title - Genomic analysis of global carrot germplasm unveils the trajectory of domestication and the origin of high carotenoid orange carrot.</title>
        <authorList>
            <person name="Iorizzo M."/>
            <person name="Ellison S."/>
            <person name="Senalik D."/>
            <person name="Macko-Podgorni A."/>
            <person name="Grzebelus D."/>
            <person name="Bostan H."/>
            <person name="Rolling W."/>
            <person name="Curaba J."/>
            <person name="Simon P."/>
        </authorList>
    </citation>
    <scope>NUCLEOTIDE SEQUENCE</scope>
    <source>
        <tissue evidence="3">Leaf</tissue>
    </source>
</reference>
<evidence type="ECO:0000313" key="4">
    <source>
        <dbReference type="Proteomes" id="UP000077755"/>
    </source>
</evidence>
<keyword evidence="4" id="KW-1185">Reference proteome</keyword>
<dbReference type="AlphaFoldDB" id="A0AAF0WJ75"/>
<dbReference type="Pfam" id="PF23247">
    <property type="entry name" value="LRR_RPS2"/>
    <property type="match status" value="2"/>
</dbReference>
<reference evidence="3" key="1">
    <citation type="journal article" date="2016" name="Nat. Genet.">
        <title>A high-quality carrot genome assembly provides new insights into carotenoid accumulation and asterid genome evolution.</title>
        <authorList>
            <person name="Iorizzo M."/>
            <person name="Ellison S."/>
            <person name="Senalik D."/>
            <person name="Zeng P."/>
            <person name="Satapoomin P."/>
            <person name="Huang J."/>
            <person name="Bowman M."/>
            <person name="Iovene M."/>
            <person name="Sanseverino W."/>
            <person name="Cavagnaro P."/>
            <person name="Yildiz M."/>
            <person name="Macko-Podgorni A."/>
            <person name="Moranska E."/>
            <person name="Grzebelus E."/>
            <person name="Grzebelus D."/>
            <person name="Ashrafi H."/>
            <person name="Zheng Z."/>
            <person name="Cheng S."/>
            <person name="Spooner D."/>
            <person name="Van Deynze A."/>
            <person name="Simon P."/>
        </authorList>
    </citation>
    <scope>NUCLEOTIDE SEQUENCE</scope>
    <source>
        <tissue evidence="3">Leaf</tissue>
    </source>
</reference>